<feature type="transmembrane region" description="Helical" evidence="1">
    <location>
        <begin position="39"/>
        <end position="60"/>
    </location>
</feature>
<dbReference type="GO" id="GO:0004222">
    <property type="term" value="F:metalloendopeptidase activity"/>
    <property type="evidence" value="ECO:0007669"/>
    <property type="project" value="TreeGrafter"/>
</dbReference>
<dbReference type="Proteomes" id="UP000230273">
    <property type="component" value="Unassembled WGS sequence"/>
</dbReference>
<dbReference type="PROSITE" id="PS51782">
    <property type="entry name" value="LYSM"/>
    <property type="match status" value="2"/>
</dbReference>
<evidence type="ECO:0000313" key="3">
    <source>
        <dbReference type="EMBL" id="PIP23589.1"/>
    </source>
</evidence>
<dbReference type="InterPro" id="IPR036779">
    <property type="entry name" value="LysM_dom_sf"/>
</dbReference>
<dbReference type="InterPro" id="IPR011055">
    <property type="entry name" value="Dup_hybrid_motif"/>
</dbReference>
<dbReference type="AlphaFoldDB" id="A0A2G9YWM3"/>
<protein>
    <recommendedName>
        <fullName evidence="2">LysM domain-containing protein</fullName>
    </recommendedName>
</protein>
<dbReference type="InterPro" id="IPR016047">
    <property type="entry name" value="M23ase_b-sheet_dom"/>
</dbReference>
<name>A0A2G9YWM3_9BACT</name>
<dbReference type="InterPro" id="IPR018392">
    <property type="entry name" value="LysM"/>
</dbReference>
<dbReference type="SMART" id="SM00257">
    <property type="entry name" value="LysM"/>
    <property type="match status" value="2"/>
</dbReference>
<keyword evidence="1" id="KW-0812">Transmembrane</keyword>
<dbReference type="InterPro" id="IPR050570">
    <property type="entry name" value="Cell_wall_metabolism_enzyme"/>
</dbReference>
<dbReference type="EMBL" id="PCRP01000040">
    <property type="protein sequence ID" value="PIP23589.1"/>
    <property type="molecule type" value="Genomic_DNA"/>
</dbReference>
<dbReference type="CDD" id="cd12797">
    <property type="entry name" value="M23_peptidase"/>
    <property type="match status" value="1"/>
</dbReference>
<evidence type="ECO:0000256" key="1">
    <source>
        <dbReference type="SAM" id="Phobius"/>
    </source>
</evidence>
<organism evidence="3 4">
    <name type="scientific">Candidatus Nealsonbacteria bacterium CG23_combo_of_CG06-09_8_20_14_all_38_19</name>
    <dbReference type="NCBI Taxonomy" id="1974721"/>
    <lineage>
        <taxon>Bacteria</taxon>
        <taxon>Candidatus Nealsoniibacteriota</taxon>
    </lineage>
</organism>
<dbReference type="Gene3D" id="3.10.350.10">
    <property type="entry name" value="LysM domain"/>
    <property type="match status" value="2"/>
</dbReference>
<comment type="caution">
    <text evidence="3">The sequence shown here is derived from an EMBL/GenBank/DDBJ whole genome shotgun (WGS) entry which is preliminary data.</text>
</comment>
<dbReference type="CDD" id="cd00118">
    <property type="entry name" value="LysM"/>
    <property type="match status" value="2"/>
</dbReference>
<accession>A0A2G9YWM3</accession>
<dbReference type="PANTHER" id="PTHR21666">
    <property type="entry name" value="PEPTIDASE-RELATED"/>
    <property type="match status" value="1"/>
</dbReference>
<dbReference type="SUPFAM" id="SSF51261">
    <property type="entry name" value="Duplicated hybrid motif"/>
    <property type="match status" value="1"/>
</dbReference>
<proteinExistence type="predicted"/>
<dbReference type="Pfam" id="PF01476">
    <property type="entry name" value="LysM"/>
    <property type="match status" value="2"/>
</dbReference>
<reference evidence="3 4" key="1">
    <citation type="submission" date="2017-09" db="EMBL/GenBank/DDBJ databases">
        <title>Depth-based differentiation of microbial function through sediment-hosted aquifers and enrichment of novel symbionts in the deep terrestrial subsurface.</title>
        <authorList>
            <person name="Probst A.J."/>
            <person name="Ladd B."/>
            <person name="Jarett J.K."/>
            <person name="Geller-Mcgrath D.E."/>
            <person name="Sieber C.M."/>
            <person name="Emerson J.B."/>
            <person name="Anantharaman K."/>
            <person name="Thomas B.C."/>
            <person name="Malmstrom R."/>
            <person name="Stieglmeier M."/>
            <person name="Klingl A."/>
            <person name="Woyke T."/>
            <person name="Ryan C.M."/>
            <person name="Banfield J.F."/>
        </authorList>
    </citation>
    <scope>NUCLEOTIDE SEQUENCE [LARGE SCALE GENOMIC DNA]</scope>
    <source>
        <strain evidence="3">CG23_combo_of_CG06-09_8_20_14_all_38_19</strain>
    </source>
</reference>
<keyword evidence="1" id="KW-1133">Transmembrane helix</keyword>
<evidence type="ECO:0000259" key="2">
    <source>
        <dbReference type="PROSITE" id="PS51782"/>
    </source>
</evidence>
<feature type="domain" description="LysM" evidence="2">
    <location>
        <begin position="195"/>
        <end position="239"/>
    </location>
</feature>
<feature type="domain" description="LysM" evidence="2">
    <location>
        <begin position="145"/>
        <end position="189"/>
    </location>
</feature>
<dbReference type="Gene3D" id="2.70.70.10">
    <property type="entry name" value="Glucose Permease (Domain IIA)"/>
    <property type="match status" value="1"/>
</dbReference>
<sequence length="384" mass="41201">MNKTKVEINRIKGENSLKVFREKIKEIPAKLEGVKRDPLVYLGILAFVLFGGALLTPLYFPESQLNKEMLFSPSSSPDVFLSKNSDDQLVFLGPNSGVEQSPEFYLINETTLKGVSSPLAFVPRVLGNIVGGLGETILESRKEILEYAVQGGDTFSSIAENFGVSVDTILWANNLSKNSKLTIGQKLIILPVSGVLYEVKSGDSLAKIAKKYKGETSEIISFNNLAGEEDIFVGDILVIPNGTMPVVEIYVPPASTWAPLASSYFICPVSSPCRLTQGLHWPNAVDMSHGKCGESIFAAAGGEVTRVRYGYNNGAGNYIQILHPNGVVTNYGHILTSFVNPGDKVSQGEIIALMGGQPGTAGAGRSTGCHLHFSVSGAKNPFAK</sequence>
<evidence type="ECO:0000313" key="4">
    <source>
        <dbReference type="Proteomes" id="UP000230273"/>
    </source>
</evidence>
<dbReference type="Pfam" id="PF01551">
    <property type="entry name" value="Peptidase_M23"/>
    <property type="match status" value="1"/>
</dbReference>
<keyword evidence="1" id="KW-0472">Membrane</keyword>
<gene>
    <name evidence="3" type="ORF">COX36_02480</name>
</gene>
<dbReference type="PANTHER" id="PTHR21666:SF270">
    <property type="entry name" value="MUREIN HYDROLASE ACTIVATOR ENVC"/>
    <property type="match status" value="1"/>
</dbReference>